<protein>
    <submittedName>
        <fullName evidence="1">Uncharacterized protein</fullName>
    </submittedName>
</protein>
<dbReference type="Proteomes" id="UP001187471">
    <property type="component" value="Unassembled WGS sequence"/>
</dbReference>
<keyword evidence="2" id="KW-1185">Reference proteome</keyword>
<sequence length="628" mass="68114">MGAAAAEEQESGDHVEIANVREEYEGRWIYGLCGKAVKEEAAAIGTGEALDRHRSFRDGFRSSDPPPNAAEDLIRALKRILLRGLDSPRSAGASPTKKRVAVRVGELLFHVLSWLTSDLTPTESQSLVSPSRRLAALTNSAHLATPPSGLRQIANGGHEPTTTKSRTIFYRSSLDLCCLIDGWRLQRPLGTGRGRTCTVGANVAAAHANAAAAHANAVAAADQGPSQTVHIEPNRVQRKKLPVIQSQTCFKNTHFLSTGVHVRVPKHQSQPVKVGGVKVDTVPFSQGTRKFVSLSTLQAATQKSDRLRKGAELKAAAKEKFGRKNQAEVESAAADKAVAAKEKAAKGKAAATEKAAKGKAARSDRKRFMEALNSGPPPPLSAVAVALPRNADFLFGSDKGMQLPLQVPVILDPEVPRLRIGEERAKYRRKSEENLAGNFTGDYYVQKMPEKVAPTTLPRSASMPMQIPSSYWPKSQMATRAFPTSTMGSDQQVYMIPAQANIYHAPPSRRPMTNLTSQGYYAVQRMPHEVHRDQQLYNVVPPSQFAVAQPTLPQQPQQTVAGNAQGFSSEESGQGWHGYARTAGKLLSFVLARGRLYCWVRFALTNGLPKQWTAQGARVDALPKPIVS</sequence>
<gene>
    <name evidence="1" type="ORF">RJ640_027310</name>
</gene>
<evidence type="ECO:0000313" key="2">
    <source>
        <dbReference type="Proteomes" id="UP001187471"/>
    </source>
</evidence>
<evidence type="ECO:0000313" key="1">
    <source>
        <dbReference type="EMBL" id="KAK2983985.1"/>
    </source>
</evidence>
<dbReference type="InterPro" id="IPR012876">
    <property type="entry name" value="DUF1677_pln"/>
</dbReference>
<dbReference type="Pfam" id="PF07911">
    <property type="entry name" value="DUF1677"/>
    <property type="match status" value="1"/>
</dbReference>
<dbReference type="AlphaFoldDB" id="A0AA88UGK9"/>
<dbReference type="PANTHER" id="PTHR33108:SF76">
    <property type="entry name" value="OS06G0199402 PROTEIN"/>
    <property type="match status" value="1"/>
</dbReference>
<name>A0AA88UGK9_9ASTE</name>
<organism evidence="1 2">
    <name type="scientific">Escallonia rubra</name>
    <dbReference type="NCBI Taxonomy" id="112253"/>
    <lineage>
        <taxon>Eukaryota</taxon>
        <taxon>Viridiplantae</taxon>
        <taxon>Streptophyta</taxon>
        <taxon>Embryophyta</taxon>
        <taxon>Tracheophyta</taxon>
        <taxon>Spermatophyta</taxon>
        <taxon>Magnoliopsida</taxon>
        <taxon>eudicotyledons</taxon>
        <taxon>Gunneridae</taxon>
        <taxon>Pentapetalae</taxon>
        <taxon>asterids</taxon>
        <taxon>campanulids</taxon>
        <taxon>Escalloniales</taxon>
        <taxon>Escalloniaceae</taxon>
        <taxon>Escallonia</taxon>
    </lineage>
</organism>
<dbReference type="PANTHER" id="PTHR33108">
    <property type="entry name" value="OS01G0745000 PROTEIN"/>
    <property type="match status" value="1"/>
</dbReference>
<dbReference type="EMBL" id="JAVXUO010001279">
    <property type="protein sequence ID" value="KAK2983985.1"/>
    <property type="molecule type" value="Genomic_DNA"/>
</dbReference>
<comment type="caution">
    <text evidence="1">The sequence shown here is derived from an EMBL/GenBank/DDBJ whole genome shotgun (WGS) entry which is preliminary data.</text>
</comment>
<reference evidence="1" key="1">
    <citation type="submission" date="2022-12" db="EMBL/GenBank/DDBJ databases">
        <title>Draft genome assemblies for two species of Escallonia (Escalloniales).</title>
        <authorList>
            <person name="Chanderbali A."/>
            <person name="Dervinis C."/>
            <person name="Anghel I."/>
            <person name="Soltis D."/>
            <person name="Soltis P."/>
            <person name="Zapata F."/>
        </authorList>
    </citation>
    <scope>NUCLEOTIDE SEQUENCE</scope>
    <source>
        <strain evidence="1">UCBG92.1500</strain>
        <tissue evidence="1">Leaf</tissue>
    </source>
</reference>
<proteinExistence type="predicted"/>
<accession>A0AA88UGK9</accession>